<evidence type="ECO:0000313" key="6">
    <source>
        <dbReference type="EMBL" id="GIG01752.1"/>
    </source>
</evidence>
<dbReference type="SUPFAM" id="SSF52283">
    <property type="entry name" value="Formate/glycerate dehydrogenase catalytic domain-like"/>
    <property type="match status" value="1"/>
</dbReference>
<name>A0A8J3KEL7_9ACTN</name>
<dbReference type="InterPro" id="IPR036291">
    <property type="entry name" value="NAD(P)-bd_dom_sf"/>
</dbReference>
<accession>A0A8J3KEL7</accession>
<keyword evidence="3" id="KW-0554">One-carbon metabolism</keyword>
<protein>
    <submittedName>
        <fullName evidence="6">Adenosylhomocysteinase</fullName>
    </submittedName>
</protein>
<dbReference type="RefSeq" id="WP_120315562.1">
    <property type="nucleotide sequence ID" value="NZ_BONH01000043.1"/>
</dbReference>
<dbReference type="Gene3D" id="3.40.50.720">
    <property type="entry name" value="NAD(P)-binding Rossmann-like Domain"/>
    <property type="match status" value="1"/>
</dbReference>
<dbReference type="SUPFAM" id="SSF51735">
    <property type="entry name" value="NAD(P)-binding Rossmann-fold domains"/>
    <property type="match status" value="1"/>
</dbReference>
<evidence type="ECO:0000256" key="2">
    <source>
        <dbReference type="ARBA" id="ARBA00007122"/>
    </source>
</evidence>
<keyword evidence="7" id="KW-1185">Reference proteome</keyword>
<dbReference type="AlphaFoldDB" id="A0A8J3KEL7"/>
<proteinExistence type="inferred from homology"/>
<keyword evidence="4" id="KW-0520">NAD</keyword>
<organism evidence="6 7">
    <name type="scientific">Catellatospora citrea</name>
    <dbReference type="NCBI Taxonomy" id="53366"/>
    <lineage>
        <taxon>Bacteria</taxon>
        <taxon>Bacillati</taxon>
        <taxon>Actinomycetota</taxon>
        <taxon>Actinomycetes</taxon>
        <taxon>Micromonosporales</taxon>
        <taxon>Micromonosporaceae</taxon>
        <taxon>Catellatospora</taxon>
    </lineage>
</organism>
<gene>
    <name evidence="6" type="ORF">Cci01nite_68450</name>
</gene>
<dbReference type="GO" id="GO:0005829">
    <property type="term" value="C:cytosol"/>
    <property type="evidence" value="ECO:0007669"/>
    <property type="project" value="TreeGrafter"/>
</dbReference>
<dbReference type="EMBL" id="BONH01000043">
    <property type="protein sequence ID" value="GIG01752.1"/>
    <property type="molecule type" value="Genomic_DNA"/>
</dbReference>
<dbReference type="Pfam" id="PF00670">
    <property type="entry name" value="AdoHcyase_NAD"/>
    <property type="match status" value="1"/>
</dbReference>
<dbReference type="Gene3D" id="3.40.50.1480">
    <property type="entry name" value="Adenosylhomocysteinase-like"/>
    <property type="match status" value="1"/>
</dbReference>
<dbReference type="GO" id="GO:0004013">
    <property type="term" value="F:adenosylhomocysteinase activity"/>
    <property type="evidence" value="ECO:0007669"/>
    <property type="project" value="TreeGrafter"/>
</dbReference>
<dbReference type="InterPro" id="IPR015878">
    <property type="entry name" value="Ado_hCys_hydrolase_NAD-bd"/>
</dbReference>
<evidence type="ECO:0000256" key="4">
    <source>
        <dbReference type="ARBA" id="ARBA00023027"/>
    </source>
</evidence>
<evidence type="ECO:0000313" key="7">
    <source>
        <dbReference type="Proteomes" id="UP000659904"/>
    </source>
</evidence>
<dbReference type="GO" id="GO:0033353">
    <property type="term" value="P:S-adenosylmethionine cycle"/>
    <property type="evidence" value="ECO:0007669"/>
    <property type="project" value="TreeGrafter"/>
</dbReference>
<comment type="cofactor">
    <cofactor evidence="1">
        <name>NAD(+)</name>
        <dbReference type="ChEBI" id="CHEBI:57540"/>
    </cofactor>
</comment>
<dbReference type="InterPro" id="IPR042172">
    <property type="entry name" value="Adenosylhomocyst_ase-like_sf"/>
</dbReference>
<comment type="similarity">
    <text evidence="2">Belongs to the adenosylhomocysteinase family.</text>
</comment>
<dbReference type="SMART" id="SM00996">
    <property type="entry name" value="AdoHcyase"/>
    <property type="match status" value="1"/>
</dbReference>
<dbReference type="PANTHER" id="PTHR23420:SF0">
    <property type="entry name" value="ADENOSYLHOMOCYSTEINASE"/>
    <property type="match status" value="1"/>
</dbReference>
<evidence type="ECO:0000256" key="3">
    <source>
        <dbReference type="ARBA" id="ARBA00022563"/>
    </source>
</evidence>
<dbReference type="InterPro" id="IPR000043">
    <property type="entry name" value="Adenosylhomocysteinase-like"/>
</dbReference>
<dbReference type="PANTHER" id="PTHR23420">
    <property type="entry name" value="ADENOSYLHOMOCYSTEINASE"/>
    <property type="match status" value="1"/>
</dbReference>
<dbReference type="SMART" id="SM00997">
    <property type="entry name" value="AdoHcyase_NAD"/>
    <property type="match status" value="1"/>
</dbReference>
<feature type="domain" description="S-adenosyl-L-homocysteine hydrolase NAD binding" evidence="5">
    <location>
        <begin position="173"/>
        <end position="329"/>
    </location>
</feature>
<evidence type="ECO:0000256" key="1">
    <source>
        <dbReference type="ARBA" id="ARBA00001911"/>
    </source>
</evidence>
<evidence type="ECO:0000259" key="5">
    <source>
        <dbReference type="SMART" id="SM00997"/>
    </source>
</evidence>
<dbReference type="GO" id="GO:0006730">
    <property type="term" value="P:one-carbon metabolic process"/>
    <property type="evidence" value="ECO:0007669"/>
    <property type="project" value="UniProtKB-KW"/>
</dbReference>
<dbReference type="Proteomes" id="UP000659904">
    <property type="component" value="Unassembled WGS sequence"/>
</dbReference>
<comment type="caution">
    <text evidence="6">The sequence shown here is derived from an EMBL/GenBank/DDBJ whole genome shotgun (WGS) entry which is preliminary data.</text>
</comment>
<sequence length="373" mass="39513">MSQPSQAPTAWQAVPLDERIAWARHNMVLTARTAAALPPLHGVRLACTVHLDLKILLAIEAFARAGAQVAVVPANPHTTQWDVVGWLHAEGVETAFTRFPDEERAAAACVEWAPTHALEMGAVVMTTAARAGYTGLAAGVEVTRTGVDRLFRVEVRHPVFDLDAVPLKTVLHNRFAVGTSTWATLTARTNVTLHAKSVLVVGYGEVGAGLARTARANGAQVLVAEPDPSRRAVASYEGYRVGTADELIADADVVVTATGRPGSLPARLLAQARDGCLLLNSGHTDDEIEVDALGPGRPVIPHLTAHRYGDRELFLFAGGRIANLVAGDGDSLNVFDTTEALMIASLGWTVTEGSTYPPGLHPLPTAAWRPATP</sequence>
<reference evidence="6 7" key="1">
    <citation type="submission" date="2021-01" db="EMBL/GenBank/DDBJ databases">
        <title>Whole genome shotgun sequence of Catellatospora citrea NBRC 14495.</title>
        <authorList>
            <person name="Komaki H."/>
            <person name="Tamura T."/>
        </authorList>
    </citation>
    <scope>NUCLEOTIDE SEQUENCE [LARGE SCALE GENOMIC DNA]</scope>
    <source>
        <strain evidence="6 7">NBRC 14495</strain>
    </source>
</reference>